<dbReference type="SUPFAM" id="SSF56935">
    <property type="entry name" value="Porins"/>
    <property type="match status" value="1"/>
</dbReference>
<accession>A0A6L5QEK8</accession>
<evidence type="ECO:0000256" key="4">
    <source>
        <dbReference type="ARBA" id="ARBA00022452"/>
    </source>
</evidence>
<dbReference type="InterPro" id="IPR023614">
    <property type="entry name" value="Porin_dom_sf"/>
</dbReference>
<keyword evidence="9" id="KW-0472">Membrane</keyword>
<dbReference type="GO" id="GO:0009279">
    <property type="term" value="C:cell outer membrane"/>
    <property type="evidence" value="ECO:0007669"/>
    <property type="project" value="UniProtKB-SubCell"/>
</dbReference>
<comment type="subcellular location">
    <subcellularLocation>
        <location evidence="1">Cell outer membrane</location>
        <topology evidence="1">Multi-pass membrane protein</topology>
    </subcellularLocation>
</comment>
<dbReference type="Pfam" id="PF13609">
    <property type="entry name" value="Porin_4"/>
    <property type="match status" value="1"/>
</dbReference>
<evidence type="ECO:0000256" key="11">
    <source>
        <dbReference type="SAM" id="MobiDB-lite"/>
    </source>
</evidence>
<gene>
    <name evidence="13" type="ORF">GJ697_09010</name>
</gene>
<evidence type="ECO:0000313" key="14">
    <source>
        <dbReference type="Proteomes" id="UP000481037"/>
    </source>
</evidence>
<evidence type="ECO:0000256" key="7">
    <source>
        <dbReference type="ARBA" id="ARBA00023065"/>
    </source>
</evidence>
<evidence type="ECO:0000256" key="5">
    <source>
        <dbReference type="ARBA" id="ARBA00022692"/>
    </source>
</evidence>
<evidence type="ECO:0000256" key="8">
    <source>
        <dbReference type="ARBA" id="ARBA00023114"/>
    </source>
</evidence>
<dbReference type="EMBL" id="WKJM01000006">
    <property type="protein sequence ID" value="MRX07968.1"/>
    <property type="molecule type" value="Genomic_DNA"/>
</dbReference>
<keyword evidence="5" id="KW-0812">Transmembrane</keyword>
<evidence type="ECO:0000256" key="10">
    <source>
        <dbReference type="ARBA" id="ARBA00023237"/>
    </source>
</evidence>
<keyword evidence="6" id="KW-0732">Signal</keyword>
<dbReference type="Gene3D" id="2.40.160.10">
    <property type="entry name" value="Porin"/>
    <property type="match status" value="1"/>
</dbReference>
<dbReference type="InterPro" id="IPR050298">
    <property type="entry name" value="Gram-neg_bact_OMP"/>
</dbReference>
<evidence type="ECO:0000256" key="2">
    <source>
        <dbReference type="ARBA" id="ARBA00011233"/>
    </source>
</evidence>
<feature type="domain" description="Porin" evidence="12">
    <location>
        <begin position="12"/>
        <end position="200"/>
    </location>
</feature>
<name>A0A6L5QEK8_9BURK</name>
<dbReference type="Proteomes" id="UP000481037">
    <property type="component" value="Unassembled WGS sequence"/>
</dbReference>
<keyword evidence="10" id="KW-0998">Cell outer membrane</keyword>
<reference evidence="13 14" key="1">
    <citation type="submission" date="2019-11" db="EMBL/GenBank/DDBJ databases">
        <title>Novel species isolated from a subtropical stream in China.</title>
        <authorList>
            <person name="Lu H."/>
        </authorList>
    </citation>
    <scope>NUCLEOTIDE SEQUENCE [LARGE SCALE GENOMIC DNA]</scope>
    <source>
        <strain evidence="13 14">FT25W</strain>
    </source>
</reference>
<keyword evidence="4" id="KW-1134">Transmembrane beta strand</keyword>
<evidence type="ECO:0000256" key="6">
    <source>
        <dbReference type="ARBA" id="ARBA00022729"/>
    </source>
</evidence>
<dbReference type="GO" id="GO:0015288">
    <property type="term" value="F:porin activity"/>
    <property type="evidence" value="ECO:0007669"/>
    <property type="project" value="UniProtKB-KW"/>
</dbReference>
<feature type="region of interest" description="Disordered" evidence="11">
    <location>
        <begin position="299"/>
        <end position="331"/>
    </location>
</feature>
<dbReference type="GO" id="GO:0046930">
    <property type="term" value="C:pore complex"/>
    <property type="evidence" value="ECO:0007669"/>
    <property type="project" value="UniProtKB-KW"/>
</dbReference>
<evidence type="ECO:0000256" key="3">
    <source>
        <dbReference type="ARBA" id="ARBA00022448"/>
    </source>
</evidence>
<keyword evidence="14" id="KW-1185">Reference proteome</keyword>
<dbReference type="PANTHER" id="PTHR34501">
    <property type="entry name" value="PROTEIN YDDL-RELATED"/>
    <property type="match status" value="1"/>
</dbReference>
<keyword evidence="7" id="KW-0406">Ion transport</keyword>
<keyword evidence="3" id="KW-0813">Transport</keyword>
<evidence type="ECO:0000313" key="13">
    <source>
        <dbReference type="EMBL" id="MRX07968.1"/>
    </source>
</evidence>
<sequence>MYLDAVPTDPVLYGVLDTAVLYESDRRGRSNTYLRSGNQLASRIGVKGSEDLGGGTQALYVLEAGVNLDTGAAPQAGSIFNRQSFVGLANERYGTVTIGHQYPAYYLFVGLLVRAGAPTGSTDAHPGDIDGLDAASRINNAVSYTSPVWHGVQAGLTAGPGEQAGHQAGGGAHSAAVRYAGGPWHLALGYQLLKNGPSSATWDPNAAGSLSRSPLNAGYLSGAGTPACAWPHAGRRWAAGGCRRRGGRFASGHAIIDRTPECVHGRIAVQLLSAAATPAAFARYVQAPPGFWRSCDAPPGSAHAPAAPRHRHPAIYVPDGHPRQTAGRSGR</sequence>
<dbReference type="AlphaFoldDB" id="A0A6L5QEK8"/>
<evidence type="ECO:0000256" key="9">
    <source>
        <dbReference type="ARBA" id="ARBA00023136"/>
    </source>
</evidence>
<protein>
    <submittedName>
        <fullName evidence="13">Porin</fullName>
    </submittedName>
</protein>
<comment type="subunit">
    <text evidence="2">Homotrimer.</text>
</comment>
<dbReference type="PANTHER" id="PTHR34501:SF9">
    <property type="entry name" value="MAJOR OUTER MEMBRANE PROTEIN P.IA"/>
    <property type="match status" value="1"/>
</dbReference>
<dbReference type="InterPro" id="IPR033900">
    <property type="entry name" value="Gram_neg_porin_domain"/>
</dbReference>
<evidence type="ECO:0000256" key="1">
    <source>
        <dbReference type="ARBA" id="ARBA00004571"/>
    </source>
</evidence>
<proteinExistence type="predicted"/>
<dbReference type="GO" id="GO:0006811">
    <property type="term" value="P:monoatomic ion transport"/>
    <property type="evidence" value="ECO:0007669"/>
    <property type="project" value="UniProtKB-KW"/>
</dbReference>
<organism evidence="13 14">
    <name type="scientific">Duganella alba</name>
    <dbReference type="NCBI Taxonomy" id="2666081"/>
    <lineage>
        <taxon>Bacteria</taxon>
        <taxon>Pseudomonadati</taxon>
        <taxon>Pseudomonadota</taxon>
        <taxon>Betaproteobacteria</taxon>
        <taxon>Burkholderiales</taxon>
        <taxon>Oxalobacteraceae</taxon>
        <taxon>Telluria group</taxon>
        <taxon>Duganella</taxon>
    </lineage>
</organism>
<keyword evidence="8" id="KW-0626">Porin</keyword>
<dbReference type="CDD" id="cd00342">
    <property type="entry name" value="gram_neg_porins"/>
    <property type="match status" value="1"/>
</dbReference>
<evidence type="ECO:0000259" key="12">
    <source>
        <dbReference type="Pfam" id="PF13609"/>
    </source>
</evidence>
<comment type="caution">
    <text evidence="13">The sequence shown here is derived from an EMBL/GenBank/DDBJ whole genome shotgun (WGS) entry which is preliminary data.</text>
</comment>